<dbReference type="PANTHER" id="PTHR10887">
    <property type="entry name" value="DNA2/NAM7 HELICASE FAMILY"/>
    <property type="match status" value="1"/>
</dbReference>
<dbReference type="PANTHER" id="PTHR10887:SF495">
    <property type="entry name" value="HELICASE SENATAXIN ISOFORM X1-RELATED"/>
    <property type="match status" value="1"/>
</dbReference>
<dbReference type="PATRIC" id="fig|1121362.3.peg.1174"/>
<dbReference type="InterPro" id="IPR041677">
    <property type="entry name" value="DNA2/NAM7_AAA_11"/>
</dbReference>
<keyword evidence="5" id="KW-0067">ATP-binding</keyword>
<protein>
    <submittedName>
        <fullName evidence="5">Superfamily protein I DNA/RNA helicase</fullName>
    </submittedName>
</protein>
<keyword evidence="5" id="KW-0347">Helicase</keyword>
<dbReference type="Proteomes" id="UP000011723">
    <property type="component" value="Chromosome"/>
</dbReference>
<dbReference type="InterPro" id="IPR045055">
    <property type="entry name" value="DNA2/NAM7-like"/>
</dbReference>
<accession>M1MWQ4</accession>
<sequence>MSFAAIAEKILETGRIPDGMAALIDPNQQASVEEPAGLGAIYENDDDIFSPLPLNTRQKAVLERVDSHSQTIVQGPPGTGKTHMAAALLSHLLAQGKRVLVTAETDRALYELRGKMPKEIQELAVSVIGSSESDIADLRVAIDTISRKSSEFDSKLSDKEIGELNDRLNVLGERRVRAVRRWADRMESESSPIEVEGYGETVSRAIEKWVGQKDEYDWIQVVALADLENPFPLTDGEISEWLRLLETPELKQYRHLQSADTFDLNSIPTVESFQAMCSDWKSVNAEHQALANKVPGKQLDRWESCSQDDRAKLVTAGRRAVEICEELEKDTRPWSKDFSPAMTSFEVSNAWRDLEGLRVKISEVRKTSEPLQGIRKIVVNGDAESFVPIARSLQEFLTKGGKISAKPDGTVKLGLFPKRVVRDSMPFFESVRIDGMPPTTLEQVTQFLAYVDFNWIMEDLHGSWSYFDERGSVDPQLQVNNDADRLEECSSRLHKIAELSQQSEFGNSLGFRIDVDSPLSFLKDLEALEAASSSKARMEKEEANFTSVKEACEQISADSTLAWPKQMAKAVKQRDVAAYETARKRAEEAAALAGDAREYARISDLVQTWSRDLHARVTNDARGGVWRQRVRDTEAARCWALAGKRIEDRSNEDLSVLQKEIAILEEQITSTVTSLAAQRAWAQAVGSSRIDPAMRANLVAYTQAVKRLGKGTGKLADQKRREVRKRLDRCRSAVPVWIMPIFKVVEQFSLDEDMFDVVIVDEASQAGVDALFLQFLAPRIVVIGDNKQVSPSAVGVQHEPIQKLAQQYLHDFDDVASWTDPKRSLFDDAEMRYGGRIVLQEHRRCVPEIIEFSNQLVYRPNNIELQPVRQVLPGRLAPFKITQTPNAFQPPTKKKVINTVEADALITRLLRCLNDPAYDGKSMGVISLLSTSGQADYIRNRLLEKLPPEVWENRDLKVGSPSEFQGAERDVIFLSMVTMVETDRRIKSLVGDTFTQRYNVAVSRAKDQVWLFHSAGLENFSSPEDVRARLLQYAYDVALAAPETKSSSPVPNDERVEPFDSLFEQRVYNELVSRGYHVIPQYNAFGYRLDLVVEGSGGRLAVECDGDHWHNEAHAREDRSRQRELERLGWRFARIFESDFYLDRADEMDRVFKTLDGYDITPFSLEAASEAVESNVEVLENVFSSEESVEFDLDLSDALACSLKSETAGAGHNLAVPEAPEREEIEPEEELWSEEDPVVSPHPQDLRNQPLSHSLYSQEDSEQFDWNELEVRDERADFDGQDTAVESSGQSAVFESEYEEFAGSCVSVHRATSAEINEGMLEILEVEGPMLGDLWITRYVTSGGDQRVTAAVKKKLNSSISKLLQQGTVLSDNPANVQGYKGRTFHLPEQARVVVRTRGSRKLQEIPFREIAAVMEHVHREKSSDDPECIMRETLSTYGLVRLTPNVRKLFEGPLKSVFESP</sequence>
<dbReference type="Gene3D" id="3.40.960.10">
    <property type="entry name" value="VSR Endonuclease"/>
    <property type="match status" value="1"/>
</dbReference>
<evidence type="ECO:0000259" key="3">
    <source>
        <dbReference type="Pfam" id="PF13087"/>
    </source>
</evidence>
<dbReference type="InterPro" id="IPR047187">
    <property type="entry name" value="SF1_C_Upf1"/>
</dbReference>
<organism evidence="5 6">
    <name type="scientific">Corynebacterium halotolerans YIM 70093 = DSM 44683</name>
    <dbReference type="NCBI Taxonomy" id="1121362"/>
    <lineage>
        <taxon>Bacteria</taxon>
        <taxon>Bacillati</taxon>
        <taxon>Actinomycetota</taxon>
        <taxon>Actinomycetes</taxon>
        <taxon>Mycobacteriales</taxon>
        <taxon>Corynebacteriaceae</taxon>
        <taxon>Corynebacterium</taxon>
    </lineage>
</organism>
<feature type="compositionally biased region" description="Acidic residues" evidence="1">
    <location>
        <begin position="1221"/>
        <end position="1237"/>
    </location>
</feature>
<dbReference type="eggNOG" id="COG2852">
    <property type="taxonomic scope" value="Bacteria"/>
</dbReference>
<feature type="domain" description="Restriction endonuclease type II-like" evidence="4">
    <location>
        <begin position="1063"/>
        <end position="1155"/>
    </location>
</feature>
<dbReference type="KEGG" id="chn:A605_05840"/>
<dbReference type="InterPro" id="IPR027417">
    <property type="entry name" value="P-loop_NTPase"/>
</dbReference>
<feature type="domain" description="DNA2/NAM7 helicase helicase" evidence="2">
    <location>
        <begin position="54"/>
        <end position="141"/>
    </location>
</feature>
<keyword evidence="5" id="KW-0378">Hydrolase</keyword>
<name>M1MWQ4_9CORY</name>
<feature type="region of interest" description="Disordered" evidence="1">
    <location>
        <begin position="1217"/>
        <end position="1250"/>
    </location>
</feature>
<feature type="domain" description="DNA2/NAM7 helicase-like C-terminal" evidence="3">
    <location>
        <begin position="822"/>
        <end position="1012"/>
    </location>
</feature>
<dbReference type="EMBL" id="CP003697">
    <property type="protein sequence ID" value="AGF72174.1"/>
    <property type="molecule type" value="Genomic_DNA"/>
</dbReference>
<keyword evidence="5" id="KW-0547">Nucleotide-binding</keyword>
<proteinExistence type="predicted"/>
<dbReference type="CDD" id="cd18808">
    <property type="entry name" value="SF1_C_Upf1"/>
    <property type="match status" value="1"/>
</dbReference>
<dbReference type="Gene3D" id="3.40.50.300">
    <property type="entry name" value="P-loop containing nucleotide triphosphate hydrolases"/>
    <property type="match status" value="3"/>
</dbReference>
<dbReference type="HOGENOM" id="CLU_000738_1_0_11"/>
<reference evidence="5 6" key="1">
    <citation type="journal article" date="2012" name="Stand. Genomic Sci.">
        <title>Genome sequence of the halotolerant bacterium Corynebacterium halotolerans type strain YIM 70093(T) (= DSM 44683(T)).</title>
        <authorList>
            <person name="Ruckert C."/>
            <person name="Albersmeier A."/>
            <person name="Al-Dilaimi A."/>
            <person name="Niehaus K."/>
            <person name="Szczepanowski R."/>
            <person name="Kalinowski J."/>
        </authorList>
    </citation>
    <scope>NUCLEOTIDE SEQUENCE [LARGE SCALE GENOMIC DNA]</scope>
    <source>
        <strain evidence="5">YIM 70093</strain>
    </source>
</reference>
<dbReference type="InterPro" id="IPR049468">
    <property type="entry name" value="Restrct_endonuc-II-like_dom"/>
</dbReference>
<dbReference type="eggNOG" id="COG1112">
    <property type="taxonomic scope" value="Bacteria"/>
</dbReference>
<evidence type="ECO:0000313" key="6">
    <source>
        <dbReference type="Proteomes" id="UP000011723"/>
    </source>
</evidence>
<dbReference type="eggNOG" id="COG1061">
    <property type="taxonomic scope" value="Bacteria"/>
</dbReference>
<dbReference type="Pfam" id="PF13087">
    <property type="entry name" value="AAA_12"/>
    <property type="match status" value="1"/>
</dbReference>
<dbReference type="SUPFAM" id="SSF52540">
    <property type="entry name" value="P-loop containing nucleoside triphosphate hydrolases"/>
    <property type="match status" value="1"/>
</dbReference>
<evidence type="ECO:0000259" key="4">
    <source>
        <dbReference type="Pfam" id="PF18741"/>
    </source>
</evidence>
<evidence type="ECO:0000313" key="5">
    <source>
        <dbReference type="EMBL" id="AGF72174.1"/>
    </source>
</evidence>
<dbReference type="STRING" id="1121362.A605_05840"/>
<evidence type="ECO:0000256" key="1">
    <source>
        <dbReference type="SAM" id="MobiDB-lite"/>
    </source>
</evidence>
<dbReference type="InterPro" id="IPR041679">
    <property type="entry name" value="DNA2/NAM7-like_C"/>
</dbReference>
<keyword evidence="6" id="KW-1185">Reference proteome</keyword>
<dbReference type="GO" id="GO:0004386">
    <property type="term" value="F:helicase activity"/>
    <property type="evidence" value="ECO:0007669"/>
    <property type="project" value="UniProtKB-KW"/>
</dbReference>
<dbReference type="InterPro" id="IPR011335">
    <property type="entry name" value="Restrct_endonuc-II-like"/>
</dbReference>
<evidence type="ECO:0000259" key="2">
    <source>
        <dbReference type="Pfam" id="PF13086"/>
    </source>
</evidence>
<dbReference type="Pfam" id="PF13086">
    <property type="entry name" value="AAA_11"/>
    <property type="match status" value="1"/>
</dbReference>
<gene>
    <name evidence="5" type="ORF">A605_05840</name>
</gene>
<dbReference type="SUPFAM" id="SSF52980">
    <property type="entry name" value="Restriction endonuclease-like"/>
    <property type="match status" value="1"/>
</dbReference>
<dbReference type="Pfam" id="PF18741">
    <property type="entry name" value="MTES_1575"/>
    <property type="match status" value="1"/>
</dbReference>